<protein>
    <submittedName>
        <fullName evidence="3">Alpha/beta hydrolase</fullName>
    </submittedName>
</protein>
<keyword evidence="1 3" id="KW-0378">Hydrolase</keyword>
<dbReference type="InterPro" id="IPR006311">
    <property type="entry name" value="TAT_signal"/>
</dbReference>
<organism evidence="3 4">
    <name type="scientific">Streptantibioticus ferralitis</name>
    <dbReference type="NCBI Taxonomy" id="236510"/>
    <lineage>
        <taxon>Bacteria</taxon>
        <taxon>Bacillati</taxon>
        <taxon>Actinomycetota</taxon>
        <taxon>Actinomycetes</taxon>
        <taxon>Kitasatosporales</taxon>
        <taxon>Streptomycetaceae</taxon>
        <taxon>Streptantibioticus</taxon>
    </lineage>
</organism>
<dbReference type="GO" id="GO:0016787">
    <property type="term" value="F:hydrolase activity"/>
    <property type="evidence" value="ECO:0007669"/>
    <property type="project" value="UniProtKB-KW"/>
</dbReference>
<dbReference type="Proteomes" id="UP001220022">
    <property type="component" value="Unassembled WGS sequence"/>
</dbReference>
<dbReference type="PROSITE" id="PS51318">
    <property type="entry name" value="TAT"/>
    <property type="match status" value="1"/>
</dbReference>
<keyword evidence="4" id="KW-1185">Reference proteome</keyword>
<dbReference type="InterPro" id="IPR013094">
    <property type="entry name" value="AB_hydrolase_3"/>
</dbReference>
<accession>A0ABT5Z414</accession>
<dbReference type="Gene3D" id="3.40.50.1820">
    <property type="entry name" value="alpha/beta hydrolase"/>
    <property type="match status" value="1"/>
</dbReference>
<dbReference type="PANTHER" id="PTHR48081">
    <property type="entry name" value="AB HYDROLASE SUPERFAMILY PROTEIN C4A8.06C"/>
    <property type="match status" value="1"/>
</dbReference>
<dbReference type="RefSeq" id="WP_275817657.1">
    <property type="nucleotide sequence ID" value="NZ_BAAANM010000006.1"/>
</dbReference>
<feature type="domain" description="Alpha/beta hydrolase fold-3" evidence="2">
    <location>
        <begin position="142"/>
        <end position="349"/>
    </location>
</feature>
<reference evidence="3 4" key="1">
    <citation type="submission" date="2023-03" db="EMBL/GenBank/DDBJ databases">
        <title>Draft genome sequence of type strain Streptomyces ferralitis JCM 14344.</title>
        <authorList>
            <person name="Klaysubun C."/>
            <person name="Duangmal K."/>
        </authorList>
    </citation>
    <scope>NUCLEOTIDE SEQUENCE [LARGE SCALE GENOMIC DNA]</scope>
    <source>
        <strain evidence="3 4">JCM 14344</strain>
    </source>
</reference>
<proteinExistence type="predicted"/>
<evidence type="ECO:0000313" key="3">
    <source>
        <dbReference type="EMBL" id="MDF2258543.1"/>
    </source>
</evidence>
<dbReference type="Pfam" id="PF07859">
    <property type="entry name" value="Abhydrolase_3"/>
    <property type="match status" value="1"/>
</dbReference>
<dbReference type="PANTHER" id="PTHR48081:SF8">
    <property type="entry name" value="ALPHA_BETA HYDROLASE FOLD-3 DOMAIN-CONTAINING PROTEIN-RELATED"/>
    <property type="match status" value="1"/>
</dbReference>
<name>A0ABT5Z414_9ACTN</name>
<evidence type="ECO:0000259" key="2">
    <source>
        <dbReference type="Pfam" id="PF07859"/>
    </source>
</evidence>
<gene>
    <name evidence="3" type="ORF">P2L57_23305</name>
</gene>
<evidence type="ECO:0000313" key="4">
    <source>
        <dbReference type="Proteomes" id="UP001220022"/>
    </source>
</evidence>
<comment type="caution">
    <text evidence="3">The sequence shown here is derived from an EMBL/GenBank/DDBJ whole genome shotgun (WGS) entry which is preliminary data.</text>
</comment>
<dbReference type="EMBL" id="JARHTQ010000016">
    <property type="protein sequence ID" value="MDF2258543.1"/>
    <property type="molecule type" value="Genomic_DNA"/>
</dbReference>
<dbReference type="InterPro" id="IPR029058">
    <property type="entry name" value="AB_hydrolase_fold"/>
</dbReference>
<dbReference type="SUPFAM" id="SSF53474">
    <property type="entry name" value="alpha/beta-Hydrolases"/>
    <property type="match status" value="1"/>
</dbReference>
<evidence type="ECO:0000256" key="1">
    <source>
        <dbReference type="ARBA" id="ARBA00022801"/>
    </source>
</evidence>
<sequence length="383" mass="40366">MPPASHVRSGRRALALTAALTAATALNCGTSAARPSAAAHLDHPALTGADRAAARYAPCGKPPATLEKQDQAFLNQLAAADGTPLYKQSYAAARQVLNKLQAGPIAKLPADISERTVPGGPTGPVSIRVVRPAGVKGPLPGIIYTHGGGWVLGNAQTHDRLVRQIANGARAAVVFVNYTPSPEAHFPVPIEQAYTVARWVARNGSAINVDASRLAIAGDSVGGNMAAAVTMLANQRGGPRFRQQVLLYPVTDARFTTASYNRFADGCWLTRPAMEWFWNAYAPDVRTRAQPLASPLRAGIAQLRGLPRALVITDSDVLTDEGNAYAAKLRTAGVPVTTTHYAGITHDFMMLDALAGTQADKQAVAQTNSALRQALYGSGRGRR</sequence>
<dbReference type="InterPro" id="IPR050300">
    <property type="entry name" value="GDXG_lipolytic_enzyme"/>
</dbReference>